<dbReference type="Proteomes" id="UP000193498">
    <property type="component" value="Unassembled WGS sequence"/>
</dbReference>
<reference evidence="2 3" key="1">
    <citation type="submission" date="2016-07" db="EMBL/GenBank/DDBJ databases">
        <title>Pervasive Adenine N6-methylation of Active Genes in Fungi.</title>
        <authorList>
            <consortium name="DOE Joint Genome Institute"/>
            <person name="Mondo S.J."/>
            <person name="Dannebaum R.O."/>
            <person name="Kuo R.C."/>
            <person name="Labutti K."/>
            <person name="Haridas S."/>
            <person name="Kuo A."/>
            <person name="Salamov A."/>
            <person name="Ahrendt S.R."/>
            <person name="Lipzen A."/>
            <person name="Sullivan W."/>
            <person name="Andreopoulos W.B."/>
            <person name="Clum A."/>
            <person name="Lindquist E."/>
            <person name="Daum C."/>
            <person name="Ramamoorthy G.K."/>
            <person name="Gryganskyi A."/>
            <person name="Culley D."/>
            <person name="Magnuson J.K."/>
            <person name="James T.Y."/>
            <person name="O'Malley M.A."/>
            <person name="Stajich J.E."/>
            <person name="Spatafora J.W."/>
            <person name="Visel A."/>
            <person name="Grigoriev I.V."/>
        </authorList>
    </citation>
    <scope>NUCLEOTIDE SEQUENCE [LARGE SCALE GENOMIC DNA]</scope>
    <source>
        <strain evidence="2 3">CBS 931.73</strain>
    </source>
</reference>
<evidence type="ECO:0000313" key="3">
    <source>
        <dbReference type="Proteomes" id="UP000193498"/>
    </source>
</evidence>
<comment type="caution">
    <text evidence="2">The sequence shown here is derived from an EMBL/GenBank/DDBJ whole genome shotgun (WGS) entry which is preliminary data.</text>
</comment>
<gene>
    <name evidence="2" type="ORF">K493DRAFT_313975</name>
</gene>
<protein>
    <submittedName>
        <fullName evidence="2">Uncharacterized protein</fullName>
    </submittedName>
</protein>
<proteinExistence type="predicted"/>
<keyword evidence="3" id="KW-1185">Reference proteome</keyword>
<feature type="non-terminal residue" evidence="2">
    <location>
        <position position="1"/>
    </location>
</feature>
<evidence type="ECO:0000313" key="2">
    <source>
        <dbReference type="EMBL" id="ORX97742.1"/>
    </source>
</evidence>
<organism evidence="2 3">
    <name type="scientific">Basidiobolus meristosporus CBS 931.73</name>
    <dbReference type="NCBI Taxonomy" id="1314790"/>
    <lineage>
        <taxon>Eukaryota</taxon>
        <taxon>Fungi</taxon>
        <taxon>Fungi incertae sedis</taxon>
        <taxon>Zoopagomycota</taxon>
        <taxon>Entomophthoromycotina</taxon>
        <taxon>Basidiobolomycetes</taxon>
        <taxon>Basidiobolales</taxon>
        <taxon>Basidiobolaceae</taxon>
        <taxon>Basidiobolus</taxon>
    </lineage>
</organism>
<evidence type="ECO:0000256" key="1">
    <source>
        <dbReference type="SAM" id="MobiDB-lite"/>
    </source>
</evidence>
<dbReference type="AlphaFoldDB" id="A0A1Y1YIA3"/>
<name>A0A1Y1YIA3_9FUNG</name>
<dbReference type="InParanoid" id="A0A1Y1YIA3"/>
<sequence>MSDIQKIIRFRRQNKTNHSSHSQPTASPILHASSSVKQIAEETDGLESFISASSLKLYSQEERSDFVRLAEMLDQSYQQFLKT</sequence>
<feature type="compositionally biased region" description="Polar residues" evidence="1">
    <location>
        <begin position="16"/>
        <end position="30"/>
    </location>
</feature>
<feature type="region of interest" description="Disordered" evidence="1">
    <location>
        <begin position="11"/>
        <end position="30"/>
    </location>
</feature>
<accession>A0A1Y1YIA3</accession>
<dbReference type="EMBL" id="MCFE01000127">
    <property type="protein sequence ID" value="ORX97742.1"/>
    <property type="molecule type" value="Genomic_DNA"/>
</dbReference>